<protein>
    <submittedName>
        <fullName evidence="8">Uncharacterized protein</fullName>
    </submittedName>
</protein>
<dbReference type="SMART" id="SM00032">
    <property type="entry name" value="CCP"/>
    <property type="match status" value="1"/>
</dbReference>
<comment type="caution">
    <text evidence="8">The sequence shown here is derived from an EMBL/GenBank/DDBJ whole genome shotgun (WGS) entry which is preliminary data.</text>
</comment>
<evidence type="ECO:0000256" key="3">
    <source>
        <dbReference type="ARBA" id="ARBA00023157"/>
    </source>
</evidence>
<name>A0A8S4NXN4_OWEFU</name>
<evidence type="ECO:0000313" key="9">
    <source>
        <dbReference type="Proteomes" id="UP000749559"/>
    </source>
</evidence>
<dbReference type="InterPro" id="IPR008983">
    <property type="entry name" value="Tumour_necrosis_fac-like_dom"/>
</dbReference>
<dbReference type="Pfam" id="PF00084">
    <property type="entry name" value="Sushi"/>
    <property type="match status" value="1"/>
</dbReference>
<keyword evidence="3 4" id="KW-1015">Disulfide bond</keyword>
<evidence type="ECO:0000259" key="6">
    <source>
        <dbReference type="PROSITE" id="PS50871"/>
    </source>
</evidence>
<dbReference type="PANTHER" id="PTHR15427">
    <property type="entry name" value="EMILIN ELASTIN MICROFIBRIL INTERFACE-LOCATED PROTEIN ELASTIN MICROFIBRIL INTERFACER"/>
    <property type="match status" value="1"/>
</dbReference>
<dbReference type="AlphaFoldDB" id="A0A8S4NXN4"/>
<evidence type="ECO:0000259" key="7">
    <source>
        <dbReference type="PROSITE" id="PS50923"/>
    </source>
</evidence>
<dbReference type="Proteomes" id="UP000749559">
    <property type="component" value="Unassembled WGS sequence"/>
</dbReference>
<dbReference type="SUPFAM" id="SSF57535">
    <property type="entry name" value="Complement control module/SCR domain"/>
    <property type="match status" value="1"/>
</dbReference>
<evidence type="ECO:0000256" key="5">
    <source>
        <dbReference type="SAM" id="SignalP"/>
    </source>
</evidence>
<dbReference type="PRINTS" id="PR00007">
    <property type="entry name" value="COMPLEMNTC1Q"/>
</dbReference>
<dbReference type="InterPro" id="IPR050392">
    <property type="entry name" value="Collagen/C1q_domain"/>
</dbReference>
<dbReference type="GO" id="GO:0005581">
    <property type="term" value="C:collagen trimer"/>
    <property type="evidence" value="ECO:0007669"/>
    <property type="project" value="UniProtKB-KW"/>
</dbReference>
<keyword evidence="9" id="KW-1185">Reference proteome</keyword>
<dbReference type="InterPro" id="IPR035976">
    <property type="entry name" value="Sushi/SCR/CCP_sf"/>
</dbReference>
<evidence type="ECO:0000313" key="8">
    <source>
        <dbReference type="EMBL" id="CAH1785236.1"/>
    </source>
</evidence>
<dbReference type="OrthoDB" id="6154955at2759"/>
<keyword evidence="5" id="KW-0732">Signal</keyword>
<dbReference type="SUPFAM" id="SSF49842">
    <property type="entry name" value="TNF-like"/>
    <property type="match status" value="1"/>
</dbReference>
<dbReference type="InterPro" id="IPR001073">
    <property type="entry name" value="C1q_dom"/>
</dbReference>
<dbReference type="PROSITE" id="PS50923">
    <property type="entry name" value="SUSHI"/>
    <property type="match status" value="1"/>
</dbReference>
<dbReference type="PROSITE" id="PS50871">
    <property type="entry name" value="C1Q"/>
    <property type="match status" value="1"/>
</dbReference>
<keyword evidence="2" id="KW-0964">Secreted</keyword>
<reference evidence="8" key="1">
    <citation type="submission" date="2022-03" db="EMBL/GenBank/DDBJ databases">
        <authorList>
            <person name="Martin C."/>
        </authorList>
    </citation>
    <scope>NUCLEOTIDE SEQUENCE</scope>
</reference>
<evidence type="ECO:0000256" key="1">
    <source>
        <dbReference type="ARBA" id="ARBA00004613"/>
    </source>
</evidence>
<dbReference type="CDD" id="cd00033">
    <property type="entry name" value="CCP"/>
    <property type="match status" value="1"/>
</dbReference>
<dbReference type="EMBL" id="CAIIXF020000006">
    <property type="protein sequence ID" value="CAH1785236.1"/>
    <property type="molecule type" value="Genomic_DNA"/>
</dbReference>
<sequence>MQKFTHLYFLNGRIQIKSQMAQFLFIVICLTGAVIGEDQDNGRYECYNSGMDFTRWMTHDDRLMSHWGGSFRATVTKLKNYTMRQTITPETPNEATNITTEAPTDLTTCGCFLRRNCVNGKLCNCNNFDNRWYVDDGYLFSETTPAVAIDLPIKEVSFGSFPWSDSIGHYTIGPLTCMDKVRGCPIAPSFDNSVNDADMLGHMAGDDVNYTCSNGFISSGSLSLKCGDGGAWEKKTIICERINCGDPGNSTTTNRALDGTLYGDTVNYTCKQGYKAGMIAFSATSSSGYLYSSSSSNPVPFDLASVNLGDAYSTSRGVFTAPFEGLYHVDVHLATYRSGSMYAYIVVNGRSVRTIYVEQYSGYRNRGSTSVLLQLSKGHTVNIALSSSYHVTLGQESTFSGFLLHHGNGN</sequence>
<comment type="caution">
    <text evidence="4">Lacks conserved residue(s) required for the propagation of feature annotation.</text>
</comment>
<proteinExistence type="predicted"/>
<feature type="chain" id="PRO_5035759332" evidence="5">
    <location>
        <begin position="37"/>
        <end position="410"/>
    </location>
</feature>
<organism evidence="8 9">
    <name type="scientific">Owenia fusiformis</name>
    <name type="common">Polychaete worm</name>
    <dbReference type="NCBI Taxonomy" id="6347"/>
    <lineage>
        <taxon>Eukaryota</taxon>
        <taxon>Metazoa</taxon>
        <taxon>Spiralia</taxon>
        <taxon>Lophotrochozoa</taxon>
        <taxon>Annelida</taxon>
        <taxon>Polychaeta</taxon>
        <taxon>Sedentaria</taxon>
        <taxon>Canalipalpata</taxon>
        <taxon>Sabellida</taxon>
        <taxon>Oweniida</taxon>
        <taxon>Oweniidae</taxon>
        <taxon>Owenia</taxon>
    </lineage>
</organism>
<comment type="subcellular location">
    <subcellularLocation>
        <location evidence="1">Secreted</location>
    </subcellularLocation>
</comment>
<gene>
    <name evidence="8" type="ORF">OFUS_LOCUS11327</name>
</gene>
<dbReference type="Pfam" id="PF00386">
    <property type="entry name" value="C1q"/>
    <property type="match status" value="1"/>
</dbReference>
<evidence type="ECO:0000256" key="2">
    <source>
        <dbReference type="ARBA" id="ARBA00022525"/>
    </source>
</evidence>
<dbReference type="SMART" id="SM00110">
    <property type="entry name" value="C1Q"/>
    <property type="match status" value="1"/>
</dbReference>
<feature type="disulfide bond" evidence="4">
    <location>
        <begin position="212"/>
        <end position="239"/>
    </location>
</feature>
<dbReference type="PANTHER" id="PTHR15427:SF33">
    <property type="entry name" value="COLLAGEN IV NC1 DOMAIN-CONTAINING PROTEIN"/>
    <property type="match status" value="1"/>
</dbReference>
<accession>A0A8S4NXN4</accession>
<keyword evidence="4" id="KW-0768">Sushi</keyword>
<dbReference type="InterPro" id="IPR000436">
    <property type="entry name" value="Sushi_SCR_CCP_dom"/>
</dbReference>
<feature type="signal peptide" evidence="5">
    <location>
        <begin position="1"/>
        <end position="36"/>
    </location>
</feature>
<feature type="domain" description="Sushi" evidence="7">
    <location>
        <begin position="182"/>
        <end position="241"/>
    </location>
</feature>
<feature type="domain" description="C1q" evidence="6">
    <location>
        <begin position="274"/>
        <end position="410"/>
    </location>
</feature>
<dbReference type="Gene3D" id="2.10.70.10">
    <property type="entry name" value="Complement Module, domain 1"/>
    <property type="match status" value="2"/>
</dbReference>
<evidence type="ECO:0000256" key="4">
    <source>
        <dbReference type="PROSITE-ProRule" id="PRU00302"/>
    </source>
</evidence>
<dbReference type="Gene3D" id="2.60.120.40">
    <property type="match status" value="1"/>
</dbReference>